<proteinExistence type="predicted"/>
<evidence type="ECO:0000313" key="2">
    <source>
        <dbReference type="Proteomes" id="UP000605201"/>
    </source>
</evidence>
<dbReference type="EMBL" id="JACNIG010000155">
    <property type="protein sequence ID" value="MBC8431568.1"/>
    <property type="molecule type" value="Genomic_DNA"/>
</dbReference>
<organism evidence="1 2">
    <name type="scientific">Candidatus Desulfatibia vada</name>
    <dbReference type="NCBI Taxonomy" id="2841696"/>
    <lineage>
        <taxon>Bacteria</taxon>
        <taxon>Pseudomonadati</taxon>
        <taxon>Thermodesulfobacteriota</taxon>
        <taxon>Desulfobacteria</taxon>
        <taxon>Desulfobacterales</taxon>
        <taxon>Desulfobacterales incertae sedis</taxon>
        <taxon>Candidatus Desulfatibia</taxon>
    </lineage>
</organism>
<accession>A0A8J6NZS2</accession>
<evidence type="ECO:0000313" key="1">
    <source>
        <dbReference type="EMBL" id="MBC8431568.1"/>
    </source>
</evidence>
<dbReference type="NCBIfam" id="TIGR01909">
    <property type="entry name" value="C_GCAxxG_C_C"/>
    <property type="match status" value="1"/>
</dbReference>
<dbReference type="AlphaFoldDB" id="A0A8J6NZS2"/>
<dbReference type="Proteomes" id="UP000605201">
    <property type="component" value="Unassembled WGS sequence"/>
</dbReference>
<protein>
    <submittedName>
        <fullName evidence="1">C_GCAxxG_C_C family protein</fullName>
    </submittedName>
</protein>
<dbReference type="InterPro" id="IPR010181">
    <property type="entry name" value="CGCAxxGCC_motif"/>
</dbReference>
<gene>
    <name evidence="1" type="ORF">H8D96_06575</name>
</gene>
<dbReference type="Pfam" id="PF09719">
    <property type="entry name" value="C_GCAxxG_C_C"/>
    <property type="match status" value="1"/>
</dbReference>
<name>A0A8J6NZS2_9BACT</name>
<sequence>MKNKEIRSRGVISKGQSMLLPTLDPDQNTKELIAKIRLRTQNLFLTKQLMCAESVLTVLNLGLNGGLSPKIAIRLTSGLPEGLGGGKCTCGSLTGGVISLGLFLGREGPGLGNGRLVMSSAKALHEAFSERFGATCCRVLTKELKWGSKDHFQQCSFRAGFSAEMSAGLILQEKPDLLHQADIAYLNTQDSAFAAGLKKIANTIRN</sequence>
<comment type="caution">
    <text evidence="1">The sequence shown here is derived from an EMBL/GenBank/DDBJ whole genome shotgun (WGS) entry which is preliminary data.</text>
</comment>
<reference evidence="1 2" key="1">
    <citation type="submission" date="2020-08" db="EMBL/GenBank/DDBJ databases">
        <title>Bridging the membrane lipid divide: bacteria of the FCB group superphylum have the potential to synthesize archaeal ether lipids.</title>
        <authorList>
            <person name="Villanueva L."/>
            <person name="Von Meijenfeldt F.A.B."/>
            <person name="Westbye A.B."/>
            <person name="Yadav S."/>
            <person name="Hopmans E.C."/>
            <person name="Dutilh B.E."/>
            <person name="Sinninghe Damste J.S."/>
        </authorList>
    </citation>
    <scope>NUCLEOTIDE SEQUENCE [LARGE SCALE GENOMIC DNA]</scope>
    <source>
        <strain evidence="1">NIOZ-UU17</strain>
    </source>
</reference>